<feature type="region of interest" description="Disordered" evidence="1">
    <location>
        <begin position="1"/>
        <end position="21"/>
    </location>
</feature>
<comment type="caution">
    <text evidence="2">The sequence shown here is derived from an EMBL/GenBank/DDBJ whole genome shotgun (WGS) entry which is preliminary data.</text>
</comment>
<organism evidence="2 3">
    <name type="scientific">Brachionus plicatilis</name>
    <name type="common">Marine rotifer</name>
    <name type="synonym">Brachionus muelleri</name>
    <dbReference type="NCBI Taxonomy" id="10195"/>
    <lineage>
        <taxon>Eukaryota</taxon>
        <taxon>Metazoa</taxon>
        <taxon>Spiralia</taxon>
        <taxon>Gnathifera</taxon>
        <taxon>Rotifera</taxon>
        <taxon>Eurotatoria</taxon>
        <taxon>Monogononta</taxon>
        <taxon>Pseudotrocha</taxon>
        <taxon>Ploima</taxon>
        <taxon>Brachionidae</taxon>
        <taxon>Brachionus</taxon>
    </lineage>
</organism>
<dbReference type="AlphaFoldDB" id="A0A3M7S4M9"/>
<accession>A0A3M7S4M9</accession>
<sequence>MLEQKEDGTQTESSDKTNVRMQMLSRSRRNSQLEHEIFLAMIPDWKFDLNGYYDQLTTSLYKWDEFFELCKYKIFSFEDYIHNEYFYDIYSIHNKLIDDGNLKGILPVVYDLMQRKLHFLIVYVFLTNEVPKEFKNLNFLFFGLTNKYPELIAKARKNIESTHLPIVPVKQIFKIKDIDVDPLLDLI</sequence>
<reference evidence="2 3" key="1">
    <citation type="journal article" date="2018" name="Sci. Rep.">
        <title>Genomic signatures of local adaptation to the degree of environmental predictability in rotifers.</title>
        <authorList>
            <person name="Franch-Gras L."/>
            <person name="Hahn C."/>
            <person name="Garcia-Roger E.M."/>
            <person name="Carmona M.J."/>
            <person name="Serra M."/>
            <person name="Gomez A."/>
        </authorList>
    </citation>
    <scope>NUCLEOTIDE SEQUENCE [LARGE SCALE GENOMIC DNA]</scope>
    <source>
        <strain evidence="2">HYR1</strain>
    </source>
</reference>
<dbReference type="Proteomes" id="UP000276133">
    <property type="component" value="Unassembled WGS sequence"/>
</dbReference>
<feature type="compositionally biased region" description="Basic and acidic residues" evidence="1">
    <location>
        <begin position="1"/>
        <end position="18"/>
    </location>
</feature>
<gene>
    <name evidence="2" type="ORF">BpHYR1_048681</name>
</gene>
<evidence type="ECO:0000313" key="2">
    <source>
        <dbReference type="EMBL" id="RNA30763.1"/>
    </source>
</evidence>
<proteinExistence type="predicted"/>
<evidence type="ECO:0000313" key="3">
    <source>
        <dbReference type="Proteomes" id="UP000276133"/>
    </source>
</evidence>
<protein>
    <submittedName>
        <fullName evidence="2">Uncharacterized protein</fullName>
    </submittedName>
</protein>
<dbReference type="EMBL" id="REGN01002046">
    <property type="protein sequence ID" value="RNA30763.1"/>
    <property type="molecule type" value="Genomic_DNA"/>
</dbReference>
<name>A0A3M7S4M9_BRAPC</name>
<dbReference type="OrthoDB" id="10330002at2759"/>
<keyword evidence="3" id="KW-1185">Reference proteome</keyword>
<evidence type="ECO:0000256" key="1">
    <source>
        <dbReference type="SAM" id="MobiDB-lite"/>
    </source>
</evidence>